<proteinExistence type="predicted"/>
<evidence type="ECO:0000313" key="2">
    <source>
        <dbReference type="Proteomes" id="UP001597264"/>
    </source>
</evidence>
<dbReference type="Proteomes" id="UP001597264">
    <property type="component" value="Unassembled WGS sequence"/>
</dbReference>
<protein>
    <submittedName>
        <fullName evidence="1">Uncharacterized protein</fullName>
    </submittedName>
</protein>
<sequence>MEVTKTIKPGDRGSKAYQRRYGERLCAVRYRQSDCGSKIYTTVELIVDERPKAAPGSSERSRSARRRVDAVAVKVFMRELEYQQLLKSAGARYSPGTRSWITTRAIAVGLGLGHRIKEGLVDECQDVDFSIEV</sequence>
<evidence type="ECO:0000313" key="1">
    <source>
        <dbReference type="EMBL" id="MFD1217551.1"/>
    </source>
</evidence>
<organism evidence="1 2">
    <name type="scientific">Microbulbifer celer</name>
    <dbReference type="NCBI Taxonomy" id="435905"/>
    <lineage>
        <taxon>Bacteria</taxon>
        <taxon>Pseudomonadati</taxon>
        <taxon>Pseudomonadota</taxon>
        <taxon>Gammaproteobacteria</taxon>
        <taxon>Cellvibrionales</taxon>
        <taxon>Microbulbiferaceae</taxon>
        <taxon>Microbulbifer</taxon>
    </lineage>
</organism>
<accession>A0ABW3UAS0</accession>
<comment type="caution">
    <text evidence="1">The sequence shown here is derived from an EMBL/GenBank/DDBJ whole genome shotgun (WGS) entry which is preliminary data.</text>
</comment>
<dbReference type="RefSeq" id="WP_230436610.1">
    <property type="nucleotide sequence ID" value="NZ_CP087715.1"/>
</dbReference>
<reference evidence="2" key="1">
    <citation type="journal article" date="2019" name="Int. J. Syst. Evol. Microbiol.">
        <title>The Global Catalogue of Microorganisms (GCM) 10K type strain sequencing project: providing services to taxonomists for standard genome sequencing and annotation.</title>
        <authorList>
            <consortium name="The Broad Institute Genomics Platform"/>
            <consortium name="The Broad Institute Genome Sequencing Center for Infectious Disease"/>
            <person name="Wu L."/>
            <person name="Ma J."/>
        </authorList>
    </citation>
    <scope>NUCLEOTIDE SEQUENCE [LARGE SCALE GENOMIC DNA]</scope>
    <source>
        <strain evidence="2">CCUG 54356</strain>
    </source>
</reference>
<gene>
    <name evidence="1" type="ORF">ACFQ2X_13130</name>
</gene>
<name>A0ABW3UAS0_9GAMM</name>
<dbReference type="EMBL" id="JBHTLR010000015">
    <property type="protein sequence ID" value="MFD1217551.1"/>
    <property type="molecule type" value="Genomic_DNA"/>
</dbReference>
<keyword evidence="2" id="KW-1185">Reference proteome</keyword>